<organism evidence="2 3">
    <name type="scientific">Diploptera punctata</name>
    <name type="common">Pacific beetle cockroach</name>
    <dbReference type="NCBI Taxonomy" id="6984"/>
    <lineage>
        <taxon>Eukaryota</taxon>
        <taxon>Metazoa</taxon>
        <taxon>Ecdysozoa</taxon>
        <taxon>Arthropoda</taxon>
        <taxon>Hexapoda</taxon>
        <taxon>Insecta</taxon>
        <taxon>Pterygota</taxon>
        <taxon>Neoptera</taxon>
        <taxon>Polyneoptera</taxon>
        <taxon>Dictyoptera</taxon>
        <taxon>Blattodea</taxon>
        <taxon>Blaberoidea</taxon>
        <taxon>Blaberidae</taxon>
        <taxon>Diplopterinae</taxon>
        <taxon>Diploptera</taxon>
    </lineage>
</organism>
<keyword evidence="3" id="KW-1185">Reference proteome</keyword>
<name>A0AAD7ZVA4_DIPPU</name>
<gene>
    <name evidence="2" type="ORF">L9F63_019119</name>
</gene>
<accession>A0AAD7ZVA4</accession>
<dbReference type="AlphaFoldDB" id="A0AAD7ZVA4"/>
<comment type="caution">
    <text evidence="2">The sequence shown here is derived from an EMBL/GenBank/DDBJ whole genome shotgun (WGS) entry which is preliminary data.</text>
</comment>
<feature type="region of interest" description="Disordered" evidence="1">
    <location>
        <begin position="185"/>
        <end position="237"/>
    </location>
</feature>
<feature type="compositionally biased region" description="Polar residues" evidence="1">
    <location>
        <begin position="287"/>
        <end position="302"/>
    </location>
</feature>
<feature type="non-terminal residue" evidence="2">
    <location>
        <position position="684"/>
    </location>
</feature>
<protein>
    <submittedName>
        <fullName evidence="2">Uncharacterized protein</fullName>
    </submittedName>
</protein>
<feature type="region of interest" description="Disordered" evidence="1">
    <location>
        <begin position="367"/>
        <end position="390"/>
    </location>
</feature>
<dbReference type="Proteomes" id="UP001233999">
    <property type="component" value="Unassembled WGS sequence"/>
</dbReference>
<evidence type="ECO:0000313" key="2">
    <source>
        <dbReference type="EMBL" id="KAJ9587358.1"/>
    </source>
</evidence>
<sequence>MPNVHPQSIPEDISISLESAMADRVTHNSKHRPQESAQTKSYPGQGVVGSPTSLAENFYTEFSSTVDHLPHNSEYRNDEMEIELMFAESDADDVDMSMELYPGQPVDTTQYRHRSNSFYRRNGVRATSQQPVQHYYRMCPASEENHSRMECDVAGADQYDTARRERVLREGDRTTVPKLKAKNGEYSRASKEAACSFTEPPESERHRTYNPPETKRPRTCYPPETKRPRTCYPPTGARKKLAPLAIKKRQLDINAAAGETKPEHHIVKQEETAPPTTSLLPPPHQVPAQTQVFPGPSGSQPPHSLVEDGPSTPNLQLNLFSSSINSDERDDNSGIEIVSVQFKETQPRDPVMVVDSTQESGEEMLNSAQRPAVSTAPPESPAARRFIPYSPPSQVAPPLIRFRLPSCRSQSSGSEPAEVVPSAPQPPADHHSNSLYGSCMHAHAHTIPLIPSHNPAACSYSHSYYLDPSIQSMFPLEIYPPNERLWRLALHQQMQRRHRDIHVMHRPVPPRYNLFPDYSLHHYHHLQPPLPTPQETTDYNHSEDVPMQRPNAVNPSPATPVVSSLMQAPRVDLVGAVPLPEVVVQSSPDVVCMETSNQYVHHHPYHYHPPDRVRHPHTSIAPTRPADSPQPQELVLPSELAHYITELQEAYIHVVEESRLLPQKMRRASQGTIERYTFTYKYKQ</sequence>
<dbReference type="EMBL" id="JASPKZ010006447">
    <property type="protein sequence ID" value="KAJ9587358.1"/>
    <property type="molecule type" value="Genomic_DNA"/>
</dbReference>
<evidence type="ECO:0000313" key="3">
    <source>
        <dbReference type="Proteomes" id="UP001233999"/>
    </source>
</evidence>
<feature type="region of interest" description="Disordered" evidence="1">
    <location>
        <begin position="18"/>
        <end position="46"/>
    </location>
</feature>
<reference evidence="2" key="2">
    <citation type="submission" date="2023-05" db="EMBL/GenBank/DDBJ databases">
        <authorList>
            <person name="Fouks B."/>
        </authorList>
    </citation>
    <scope>NUCLEOTIDE SEQUENCE</scope>
    <source>
        <strain evidence="2">Stay&amp;Tobe</strain>
        <tissue evidence="2">Testes</tissue>
    </source>
</reference>
<feature type="region of interest" description="Disordered" evidence="1">
    <location>
        <begin position="406"/>
        <end position="431"/>
    </location>
</feature>
<feature type="region of interest" description="Disordered" evidence="1">
    <location>
        <begin position="287"/>
        <end position="310"/>
    </location>
</feature>
<reference evidence="2" key="1">
    <citation type="journal article" date="2023" name="IScience">
        <title>Live-bearing cockroach genome reveals convergent evolutionary mechanisms linked to viviparity in insects and beyond.</title>
        <authorList>
            <person name="Fouks B."/>
            <person name="Harrison M.C."/>
            <person name="Mikhailova A.A."/>
            <person name="Marchal E."/>
            <person name="English S."/>
            <person name="Carruthers M."/>
            <person name="Jennings E.C."/>
            <person name="Chiamaka E.L."/>
            <person name="Frigard R.A."/>
            <person name="Pippel M."/>
            <person name="Attardo G.M."/>
            <person name="Benoit J.B."/>
            <person name="Bornberg-Bauer E."/>
            <person name="Tobe S.S."/>
        </authorList>
    </citation>
    <scope>NUCLEOTIDE SEQUENCE</scope>
    <source>
        <strain evidence="2">Stay&amp;Tobe</strain>
    </source>
</reference>
<proteinExistence type="predicted"/>
<evidence type="ECO:0000256" key="1">
    <source>
        <dbReference type="SAM" id="MobiDB-lite"/>
    </source>
</evidence>